<dbReference type="Proteomes" id="UP001230289">
    <property type="component" value="Unassembled WGS sequence"/>
</dbReference>
<keyword evidence="2" id="KW-1185">Reference proteome</keyword>
<evidence type="ECO:0000313" key="1">
    <source>
        <dbReference type="EMBL" id="MDQ4213684.1"/>
    </source>
</evidence>
<dbReference type="EMBL" id="JAVFCB010000003">
    <property type="protein sequence ID" value="MDQ4213684.1"/>
    <property type="molecule type" value="Genomic_DNA"/>
</dbReference>
<accession>A0ABU0XEZ5</accession>
<proteinExistence type="predicted"/>
<comment type="caution">
    <text evidence="1">The sequence shown here is derived from an EMBL/GenBank/DDBJ whole genome shotgun (WGS) entry which is preliminary data.</text>
</comment>
<gene>
    <name evidence="1" type="ORF">RBR11_07110</name>
</gene>
<sequence length="46" mass="5172">MPDTTLEPRPAISVRIDVDPDFYIPARRRGVLTQLLVALRILPQAS</sequence>
<evidence type="ECO:0000313" key="2">
    <source>
        <dbReference type="Proteomes" id="UP001230289"/>
    </source>
</evidence>
<name>A0ABU0XEZ5_9MICO</name>
<dbReference type="RefSeq" id="WP_308488622.1">
    <property type="nucleotide sequence ID" value="NZ_JAVFCB010000003.1"/>
</dbReference>
<reference evidence="1 2" key="1">
    <citation type="submission" date="2023-08" db="EMBL/GenBank/DDBJ databases">
        <title>Microbacterium sp. nov., isolated from a waste landfill.</title>
        <authorList>
            <person name="Wen W."/>
        </authorList>
    </citation>
    <scope>NUCLEOTIDE SEQUENCE [LARGE SCALE GENOMIC DNA]</scope>
    <source>
        <strain evidence="1 2">ASV81</strain>
    </source>
</reference>
<protein>
    <submittedName>
        <fullName evidence="1">Uncharacterized protein</fullName>
    </submittedName>
</protein>
<organism evidence="1 2">
    <name type="scientific">Microbacterium capsulatum</name>
    <dbReference type="NCBI Taxonomy" id="3041921"/>
    <lineage>
        <taxon>Bacteria</taxon>
        <taxon>Bacillati</taxon>
        <taxon>Actinomycetota</taxon>
        <taxon>Actinomycetes</taxon>
        <taxon>Micrococcales</taxon>
        <taxon>Microbacteriaceae</taxon>
        <taxon>Microbacterium</taxon>
    </lineage>
</organism>